<organism evidence="2 3">
    <name type="scientific">Cytobacillus solani</name>
    <dbReference type="NCBI Taxonomy" id="1637975"/>
    <lineage>
        <taxon>Bacteria</taxon>
        <taxon>Bacillati</taxon>
        <taxon>Bacillota</taxon>
        <taxon>Bacilli</taxon>
        <taxon>Bacillales</taxon>
        <taxon>Bacillaceae</taxon>
        <taxon>Cytobacillus</taxon>
    </lineage>
</organism>
<evidence type="ECO:0000313" key="2">
    <source>
        <dbReference type="EMBL" id="KQL21376.1"/>
    </source>
</evidence>
<dbReference type="Proteomes" id="UP000050996">
    <property type="component" value="Unassembled WGS sequence"/>
</dbReference>
<dbReference type="PATRIC" id="fig|1637975.4.peg.4906"/>
<keyword evidence="3" id="KW-1185">Reference proteome</keyword>
<proteinExistence type="predicted"/>
<dbReference type="RefSeq" id="WP_053478700.1">
    <property type="nucleotide sequence ID" value="NZ_CP041305.1"/>
</dbReference>
<dbReference type="STRING" id="1637975.AN957_24340"/>
<evidence type="ECO:0000313" key="3">
    <source>
        <dbReference type="Proteomes" id="UP000050996"/>
    </source>
</evidence>
<dbReference type="EMBL" id="LJIX01000006">
    <property type="protein sequence ID" value="KQL21376.1"/>
    <property type="molecule type" value="Genomic_DNA"/>
</dbReference>
<name>A0A0Q3QUT4_9BACI</name>
<reference evidence="2 3" key="1">
    <citation type="submission" date="2015-09" db="EMBL/GenBank/DDBJ databases">
        <title>Genome sequencing project for genomic taxonomy and phylogenomics of Bacillus-like bacteria.</title>
        <authorList>
            <person name="Liu B."/>
            <person name="Wang J."/>
            <person name="Zhu Y."/>
            <person name="Liu G."/>
            <person name="Chen Q."/>
            <person name="Chen Z."/>
            <person name="Lan J."/>
            <person name="Che J."/>
            <person name="Ge C."/>
            <person name="Shi H."/>
            <person name="Pan Z."/>
            <person name="Liu X."/>
        </authorList>
    </citation>
    <scope>NUCLEOTIDE SEQUENCE [LARGE SCALE GENOMIC DNA]</scope>
    <source>
        <strain evidence="2 3">FJAT-18043</strain>
    </source>
</reference>
<evidence type="ECO:0000256" key="1">
    <source>
        <dbReference type="SAM" id="MobiDB-lite"/>
    </source>
</evidence>
<dbReference type="AlphaFoldDB" id="A0A0Q3QUT4"/>
<gene>
    <name evidence="2" type="ORF">AN957_24340</name>
</gene>
<comment type="caution">
    <text evidence="2">The sequence shown here is derived from an EMBL/GenBank/DDBJ whole genome shotgun (WGS) entry which is preliminary data.</text>
</comment>
<feature type="region of interest" description="Disordered" evidence="1">
    <location>
        <begin position="1"/>
        <end position="23"/>
    </location>
</feature>
<protein>
    <submittedName>
        <fullName evidence="2">Uncharacterized protein</fullName>
    </submittedName>
</protein>
<sequence length="70" mass="7832">MSKERVSYHSSGTIVSRRSPAGKVIQKNKGKILGPRSFSDSVANNIDTLNKVLKESDKIMPRPTRMFRNA</sequence>
<accession>A0A0Q3QUT4</accession>